<proteinExistence type="predicted"/>
<feature type="transmembrane region" description="Helical" evidence="1">
    <location>
        <begin position="58"/>
        <end position="86"/>
    </location>
</feature>
<reference evidence="2 3" key="1">
    <citation type="submission" date="2020-08" db="EMBL/GenBank/DDBJ databases">
        <title>Genomic Encyclopedia of Type Strains, Phase IV (KMG-IV): sequencing the most valuable type-strain genomes for metagenomic binning, comparative biology and taxonomic classification.</title>
        <authorList>
            <person name="Goeker M."/>
        </authorList>
    </citation>
    <scope>NUCLEOTIDE SEQUENCE [LARGE SCALE GENOMIC DNA]</scope>
    <source>
        <strain evidence="2 3">DSM 22368</strain>
    </source>
</reference>
<keyword evidence="3" id="KW-1185">Reference proteome</keyword>
<feature type="transmembrane region" description="Helical" evidence="1">
    <location>
        <begin position="98"/>
        <end position="116"/>
    </location>
</feature>
<keyword evidence="1" id="KW-0812">Transmembrane</keyword>
<accession>A0A7X0MX82</accession>
<keyword evidence="1" id="KW-0472">Membrane</keyword>
<comment type="caution">
    <text evidence="2">The sequence shown here is derived from an EMBL/GenBank/DDBJ whole genome shotgun (WGS) entry which is preliminary data.</text>
</comment>
<sequence>MDSAEEARRKEARDNWKMLPAAIILTFGWCGAFVIIVAREIEIFGHVYYGFAKTLWFLNASFLGGIALILGIFSLSLLITIGLVAINLKTKAHPWLPLIRSVKVLVIGVIFLYAAMRINSLINENIDIINAWHAHFNRDFSILSFIIDLIITGICSVIAALSLSIAIQVLLMPFSSSKIAKEISTQR</sequence>
<dbReference type="RefSeq" id="WP_166844550.1">
    <property type="nucleotide sequence ID" value="NZ_JAAONY010000002.1"/>
</dbReference>
<feature type="transmembrane region" description="Helical" evidence="1">
    <location>
        <begin position="142"/>
        <end position="171"/>
    </location>
</feature>
<dbReference type="Proteomes" id="UP000528457">
    <property type="component" value="Unassembled WGS sequence"/>
</dbReference>
<dbReference type="InParanoid" id="A0A7X0MX82"/>
<dbReference type="EMBL" id="JACHHT010000002">
    <property type="protein sequence ID" value="MBB6521779.1"/>
    <property type="molecule type" value="Genomic_DNA"/>
</dbReference>
<gene>
    <name evidence="2" type="ORF">HNR48_002064</name>
</gene>
<dbReference type="AlphaFoldDB" id="A0A7X0MX82"/>
<feature type="transmembrane region" description="Helical" evidence="1">
    <location>
        <begin position="18"/>
        <end position="38"/>
    </location>
</feature>
<organism evidence="2 3">
    <name type="scientific">Pseudoteredinibacter isoporae</name>
    <dbReference type="NCBI Taxonomy" id="570281"/>
    <lineage>
        <taxon>Bacteria</taxon>
        <taxon>Pseudomonadati</taxon>
        <taxon>Pseudomonadota</taxon>
        <taxon>Gammaproteobacteria</taxon>
        <taxon>Cellvibrionales</taxon>
        <taxon>Cellvibrionaceae</taxon>
        <taxon>Pseudoteredinibacter</taxon>
    </lineage>
</organism>
<evidence type="ECO:0000313" key="2">
    <source>
        <dbReference type="EMBL" id="MBB6521779.1"/>
    </source>
</evidence>
<protein>
    <submittedName>
        <fullName evidence="2">Uncharacterized protein</fullName>
    </submittedName>
</protein>
<keyword evidence="1" id="KW-1133">Transmembrane helix</keyword>
<name>A0A7X0MX82_9GAMM</name>
<evidence type="ECO:0000313" key="3">
    <source>
        <dbReference type="Proteomes" id="UP000528457"/>
    </source>
</evidence>
<evidence type="ECO:0000256" key="1">
    <source>
        <dbReference type="SAM" id="Phobius"/>
    </source>
</evidence>